<accession>A0A9N9H7T2</accession>
<protein>
    <submittedName>
        <fullName evidence="2">9784_t:CDS:1</fullName>
    </submittedName>
</protein>
<evidence type="ECO:0000259" key="1">
    <source>
        <dbReference type="PROSITE" id="PS50097"/>
    </source>
</evidence>
<dbReference type="Proteomes" id="UP000789831">
    <property type="component" value="Unassembled WGS sequence"/>
</dbReference>
<dbReference type="Gene3D" id="3.30.710.10">
    <property type="entry name" value="Potassium Channel Kv1.1, Chain A"/>
    <property type="match status" value="1"/>
</dbReference>
<feature type="domain" description="BTB" evidence="1">
    <location>
        <begin position="22"/>
        <end position="52"/>
    </location>
</feature>
<keyword evidence="3" id="KW-1185">Reference proteome</keyword>
<dbReference type="OrthoDB" id="8789982at2759"/>
<dbReference type="PROSITE" id="PS50097">
    <property type="entry name" value="BTB"/>
    <property type="match status" value="1"/>
</dbReference>
<sequence length="52" mass="6270">MPELTKNLIKDLTELLKHSDDYNVNIIVGKHRKIRKFQAHSFMLRARSPYFR</sequence>
<dbReference type="AlphaFoldDB" id="A0A9N9H7T2"/>
<feature type="non-terminal residue" evidence="2">
    <location>
        <position position="52"/>
    </location>
</feature>
<comment type="caution">
    <text evidence="2">The sequence shown here is derived from an EMBL/GenBank/DDBJ whole genome shotgun (WGS) entry which is preliminary data.</text>
</comment>
<evidence type="ECO:0000313" key="3">
    <source>
        <dbReference type="Proteomes" id="UP000789831"/>
    </source>
</evidence>
<dbReference type="SUPFAM" id="SSF54695">
    <property type="entry name" value="POZ domain"/>
    <property type="match status" value="1"/>
</dbReference>
<proteinExistence type="predicted"/>
<gene>
    <name evidence="2" type="ORF">AGERDE_LOCUS11757</name>
</gene>
<dbReference type="InterPro" id="IPR000210">
    <property type="entry name" value="BTB/POZ_dom"/>
</dbReference>
<evidence type="ECO:0000313" key="2">
    <source>
        <dbReference type="EMBL" id="CAG8659853.1"/>
    </source>
</evidence>
<name>A0A9N9H7T2_9GLOM</name>
<dbReference type="InterPro" id="IPR011333">
    <property type="entry name" value="SKP1/BTB/POZ_sf"/>
</dbReference>
<reference evidence="2" key="1">
    <citation type="submission" date="2021-06" db="EMBL/GenBank/DDBJ databases">
        <authorList>
            <person name="Kallberg Y."/>
            <person name="Tangrot J."/>
            <person name="Rosling A."/>
        </authorList>
    </citation>
    <scope>NUCLEOTIDE SEQUENCE</scope>
    <source>
        <strain evidence="2">MT106</strain>
    </source>
</reference>
<organism evidence="2 3">
    <name type="scientific">Ambispora gerdemannii</name>
    <dbReference type="NCBI Taxonomy" id="144530"/>
    <lineage>
        <taxon>Eukaryota</taxon>
        <taxon>Fungi</taxon>
        <taxon>Fungi incertae sedis</taxon>
        <taxon>Mucoromycota</taxon>
        <taxon>Glomeromycotina</taxon>
        <taxon>Glomeromycetes</taxon>
        <taxon>Archaeosporales</taxon>
        <taxon>Ambisporaceae</taxon>
        <taxon>Ambispora</taxon>
    </lineage>
</organism>
<dbReference type="EMBL" id="CAJVPL010005707">
    <property type="protein sequence ID" value="CAG8659853.1"/>
    <property type="molecule type" value="Genomic_DNA"/>
</dbReference>